<organism evidence="1 2">
    <name type="scientific">Porphyridium purpureum</name>
    <name type="common">Red alga</name>
    <name type="synonym">Porphyridium cruentum</name>
    <dbReference type="NCBI Taxonomy" id="35688"/>
    <lineage>
        <taxon>Eukaryota</taxon>
        <taxon>Rhodophyta</taxon>
        <taxon>Bangiophyceae</taxon>
        <taxon>Porphyridiales</taxon>
        <taxon>Porphyridiaceae</taxon>
        <taxon>Porphyridium</taxon>
    </lineage>
</organism>
<dbReference type="Proteomes" id="UP000324585">
    <property type="component" value="Unassembled WGS sequence"/>
</dbReference>
<evidence type="ECO:0000313" key="2">
    <source>
        <dbReference type="Proteomes" id="UP000324585"/>
    </source>
</evidence>
<protein>
    <submittedName>
        <fullName evidence="1">Uncharacterized protein</fullName>
    </submittedName>
</protein>
<reference evidence="2" key="1">
    <citation type="journal article" date="2019" name="Nat. Commun.">
        <title>Expansion of phycobilisome linker gene families in mesophilic red algae.</title>
        <authorList>
            <person name="Lee J."/>
            <person name="Kim D."/>
            <person name="Bhattacharya D."/>
            <person name="Yoon H.S."/>
        </authorList>
    </citation>
    <scope>NUCLEOTIDE SEQUENCE [LARGE SCALE GENOMIC DNA]</scope>
    <source>
        <strain evidence="2">CCMP 1328</strain>
    </source>
</reference>
<name>A0A5J4YY59_PORPP</name>
<dbReference type="EMBL" id="VRMN01000003">
    <property type="protein sequence ID" value="KAA8495644.1"/>
    <property type="molecule type" value="Genomic_DNA"/>
</dbReference>
<dbReference type="AlphaFoldDB" id="A0A5J4YY59"/>
<proteinExistence type="predicted"/>
<comment type="caution">
    <text evidence="1">The sequence shown here is derived from an EMBL/GenBank/DDBJ whole genome shotgun (WGS) entry which is preliminary data.</text>
</comment>
<gene>
    <name evidence="1" type="ORF">FVE85_1799</name>
</gene>
<evidence type="ECO:0000313" key="1">
    <source>
        <dbReference type="EMBL" id="KAA8495644.1"/>
    </source>
</evidence>
<keyword evidence="2" id="KW-1185">Reference proteome</keyword>
<accession>A0A5J4YY59</accession>
<sequence length="85" mass="8803">MASLAAIPFEEAKFSSAVVHEASSCQGLPFMREISFAVVDMVAPKIGEVSVADAKILVGQSAFVDGIVTDAHSDGAWAINYGDGT</sequence>